<reference evidence="1 2" key="1">
    <citation type="submission" date="2019-01" db="EMBL/GenBank/DDBJ databases">
        <authorList>
            <person name="Sayadi A."/>
        </authorList>
    </citation>
    <scope>NUCLEOTIDE SEQUENCE [LARGE SCALE GENOMIC DNA]</scope>
</reference>
<sequence length="55" mass="6548">MAVKLLMMALQWKYLQTTNVYYSRQINSLACSREVKLHNHICFIFFPVFFSGTEK</sequence>
<keyword evidence="2" id="KW-1185">Reference proteome</keyword>
<name>A0A653DHQ7_CALMS</name>
<protein>
    <submittedName>
        <fullName evidence="1">Uncharacterized protein</fullName>
    </submittedName>
</protein>
<evidence type="ECO:0000313" key="1">
    <source>
        <dbReference type="EMBL" id="VEN59519.1"/>
    </source>
</evidence>
<organism evidence="1 2">
    <name type="scientific">Callosobruchus maculatus</name>
    <name type="common">Southern cowpea weevil</name>
    <name type="synonym">Pulse bruchid</name>
    <dbReference type="NCBI Taxonomy" id="64391"/>
    <lineage>
        <taxon>Eukaryota</taxon>
        <taxon>Metazoa</taxon>
        <taxon>Ecdysozoa</taxon>
        <taxon>Arthropoda</taxon>
        <taxon>Hexapoda</taxon>
        <taxon>Insecta</taxon>
        <taxon>Pterygota</taxon>
        <taxon>Neoptera</taxon>
        <taxon>Endopterygota</taxon>
        <taxon>Coleoptera</taxon>
        <taxon>Polyphaga</taxon>
        <taxon>Cucujiformia</taxon>
        <taxon>Chrysomeloidea</taxon>
        <taxon>Chrysomelidae</taxon>
        <taxon>Bruchinae</taxon>
        <taxon>Bruchini</taxon>
        <taxon>Callosobruchus</taxon>
    </lineage>
</organism>
<dbReference type="OrthoDB" id="10262326at2759"/>
<dbReference type="AlphaFoldDB" id="A0A653DHQ7"/>
<accession>A0A653DHQ7</accession>
<dbReference type="Proteomes" id="UP000410492">
    <property type="component" value="Unassembled WGS sequence"/>
</dbReference>
<dbReference type="EMBL" id="CAACVG010012056">
    <property type="protein sequence ID" value="VEN59519.1"/>
    <property type="molecule type" value="Genomic_DNA"/>
</dbReference>
<evidence type="ECO:0000313" key="2">
    <source>
        <dbReference type="Proteomes" id="UP000410492"/>
    </source>
</evidence>
<proteinExistence type="predicted"/>
<gene>
    <name evidence="1" type="ORF">CALMAC_LOCUS17503</name>
</gene>